<evidence type="ECO:0000313" key="2">
    <source>
        <dbReference type="EMBL" id="GFH13218.1"/>
    </source>
</evidence>
<dbReference type="InterPro" id="IPR013784">
    <property type="entry name" value="Carb-bd-like_fold"/>
</dbReference>
<evidence type="ECO:0000259" key="1">
    <source>
        <dbReference type="PROSITE" id="PS51166"/>
    </source>
</evidence>
<comment type="caution">
    <text evidence="2">The sequence shown here is derived from an EMBL/GenBank/DDBJ whole genome shotgun (WGS) entry which is preliminary data.</text>
</comment>
<dbReference type="PROSITE" id="PS51166">
    <property type="entry name" value="CBM20"/>
    <property type="match status" value="1"/>
</dbReference>
<keyword evidence="3" id="KW-1185">Reference proteome</keyword>
<dbReference type="Pfam" id="PF00686">
    <property type="entry name" value="CBM_20"/>
    <property type="match status" value="1"/>
</dbReference>
<dbReference type="Proteomes" id="UP000485058">
    <property type="component" value="Unassembled WGS sequence"/>
</dbReference>
<dbReference type="SUPFAM" id="SSF49452">
    <property type="entry name" value="Starch-binding domain-like"/>
    <property type="match status" value="1"/>
</dbReference>
<gene>
    <name evidence="2" type="ORF">HaLaN_09057</name>
</gene>
<feature type="non-terminal residue" evidence="2">
    <location>
        <position position="88"/>
    </location>
</feature>
<dbReference type="GO" id="GO:2001070">
    <property type="term" value="F:starch binding"/>
    <property type="evidence" value="ECO:0007669"/>
    <property type="project" value="InterPro"/>
</dbReference>
<feature type="domain" description="CBM20" evidence="1">
    <location>
        <begin position="1"/>
        <end position="88"/>
    </location>
</feature>
<dbReference type="EMBL" id="BLLF01000588">
    <property type="protein sequence ID" value="GFH13218.1"/>
    <property type="molecule type" value="Genomic_DNA"/>
</dbReference>
<keyword evidence="2" id="KW-0808">Transferase</keyword>
<accession>A0A699Z0Y9</accession>
<dbReference type="Gene3D" id="2.60.40.10">
    <property type="entry name" value="Immunoglobulins"/>
    <property type="match status" value="1"/>
</dbReference>
<dbReference type="GO" id="GO:0016740">
    <property type="term" value="F:transferase activity"/>
    <property type="evidence" value="ECO:0007669"/>
    <property type="project" value="UniProtKB-KW"/>
</dbReference>
<name>A0A699Z0Y9_HAELA</name>
<sequence>VADYMLAPHQMLCVSGSIPQLGAWQPDLLLPLTEVEGLWWEGEVRVPFAHFPFTFKYAVKDLPAAPPHRPGAGGLSTAIAAMALHSNG</sequence>
<dbReference type="InterPro" id="IPR013783">
    <property type="entry name" value="Ig-like_fold"/>
</dbReference>
<protein>
    <submittedName>
        <fullName evidence="2">Cytosolic 4-alpha-glucanotransferase</fullName>
    </submittedName>
</protein>
<evidence type="ECO:0000313" key="3">
    <source>
        <dbReference type="Proteomes" id="UP000485058"/>
    </source>
</evidence>
<dbReference type="AlphaFoldDB" id="A0A699Z0Y9"/>
<dbReference type="InterPro" id="IPR002044">
    <property type="entry name" value="CBM20"/>
</dbReference>
<feature type="non-terminal residue" evidence="2">
    <location>
        <position position="1"/>
    </location>
</feature>
<organism evidence="2 3">
    <name type="scientific">Haematococcus lacustris</name>
    <name type="common">Green alga</name>
    <name type="synonym">Haematococcus pluvialis</name>
    <dbReference type="NCBI Taxonomy" id="44745"/>
    <lineage>
        <taxon>Eukaryota</taxon>
        <taxon>Viridiplantae</taxon>
        <taxon>Chlorophyta</taxon>
        <taxon>core chlorophytes</taxon>
        <taxon>Chlorophyceae</taxon>
        <taxon>CS clade</taxon>
        <taxon>Chlamydomonadales</taxon>
        <taxon>Haematococcaceae</taxon>
        <taxon>Haematococcus</taxon>
    </lineage>
</organism>
<proteinExistence type="predicted"/>
<reference evidence="2 3" key="1">
    <citation type="submission" date="2020-02" db="EMBL/GenBank/DDBJ databases">
        <title>Draft genome sequence of Haematococcus lacustris strain NIES-144.</title>
        <authorList>
            <person name="Morimoto D."/>
            <person name="Nakagawa S."/>
            <person name="Yoshida T."/>
            <person name="Sawayama S."/>
        </authorList>
    </citation>
    <scope>NUCLEOTIDE SEQUENCE [LARGE SCALE GENOMIC DNA]</scope>
    <source>
        <strain evidence="2 3">NIES-144</strain>
    </source>
</reference>